<comment type="subcellular location">
    <subcellularLocation>
        <location evidence="3 16">Cytoplasm</location>
    </subcellularLocation>
</comment>
<organism evidence="17 18">
    <name type="scientific">Wenyingzhuangia heitensis</name>
    <dbReference type="NCBI Taxonomy" id="1487859"/>
    <lineage>
        <taxon>Bacteria</taxon>
        <taxon>Pseudomonadati</taxon>
        <taxon>Bacteroidota</taxon>
        <taxon>Flavobacteriia</taxon>
        <taxon>Flavobacteriales</taxon>
        <taxon>Flavobacteriaceae</taxon>
        <taxon>Wenyingzhuangia</taxon>
    </lineage>
</organism>
<evidence type="ECO:0000313" key="17">
    <source>
        <dbReference type="EMBL" id="NIJ44731.1"/>
    </source>
</evidence>
<keyword evidence="10 16" id="KW-0418">Kinase</keyword>
<evidence type="ECO:0000256" key="4">
    <source>
        <dbReference type="ARBA" id="ARBA00005225"/>
    </source>
</evidence>
<evidence type="ECO:0000313" key="18">
    <source>
        <dbReference type="Proteomes" id="UP000745859"/>
    </source>
</evidence>
<comment type="pathway">
    <text evidence="4 16">Cofactor biosynthesis; coenzyme A biosynthesis; CoA from (R)-pantothenate: step 1/5.</text>
</comment>
<dbReference type="HAMAP" id="MF_01274">
    <property type="entry name" value="Pantothen_kinase_3"/>
    <property type="match status" value="1"/>
</dbReference>
<keyword evidence="18" id="KW-1185">Reference proteome</keyword>
<keyword evidence="13 16" id="KW-0173">Coenzyme A biosynthesis</keyword>
<comment type="similarity">
    <text evidence="14 16">Belongs to the type III pantothenate kinase family.</text>
</comment>
<evidence type="ECO:0000256" key="11">
    <source>
        <dbReference type="ARBA" id="ARBA00022840"/>
    </source>
</evidence>
<name>A0ABX0UC51_9FLAO</name>
<comment type="catalytic activity">
    <reaction evidence="1 16">
        <text>(R)-pantothenate + ATP = (R)-4'-phosphopantothenate + ADP + H(+)</text>
        <dbReference type="Rhea" id="RHEA:16373"/>
        <dbReference type="ChEBI" id="CHEBI:10986"/>
        <dbReference type="ChEBI" id="CHEBI:15378"/>
        <dbReference type="ChEBI" id="CHEBI:29032"/>
        <dbReference type="ChEBI" id="CHEBI:30616"/>
        <dbReference type="ChEBI" id="CHEBI:456216"/>
        <dbReference type="EC" id="2.7.1.33"/>
    </reaction>
</comment>
<feature type="binding site" evidence="16">
    <location>
        <position position="171"/>
    </location>
    <ligand>
        <name>substrate</name>
    </ligand>
</feature>
<proteinExistence type="inferred from homology"/>
<dbReference type="CDD" id="cd24015">
    <property type="entry name" value="ASKHA_NBD_PanK-III"/>
    <property type="match status" value="1"/>
</dbReference>
<comment type="subunit">
    <text evidence="5 16">Homodimer.</text>
</comment>
<protein>
    <recommendedName>
        <fullName evidence="15 16">Type III pantothenate kinase</fullName>
        <ecNumber evidence="6 16">2.7.1.33</ecNumber>
    </recommendedName>
    <alternativeName>
        <fullName evidence="16">PanK-III</fullName>
    </alternativeName>
    <alternativeName>
        <fullName evidence="16">Pantothenic acid kinase</fullName>
    </alternativeName>
</protein>
<keyword evidence="16" id="KW-0479">Metal-binding</keyword>
<dbReference type="EC" id="2.7.1.33" evidence="6 16"/>
<dbReference type="SUPFAM" id="SSF53067">
    <property type="entry name" value="Actin-like ATPase domain"/>
    <property type="match status" value="2"/>
</dbReference>
<comment type="caution">
    <text evidence="17">The sequence shown here is derived from an EMBL/GenBank/DDBJ whole genome shotgun (WGS) entry which is preliminary data.</text>
</comment>
<evidence type="ECO:0000256" key="16">
    <source>
        <dbReference type="HAMAP-Rule" id="MF_01274"/>
    </source>
</evidence>
<dbReference type="NCBIfam" id="TIGR00671">
    <property type="entry name" value="baf"/>
    <property type="match status" value="1"/>
</dbReference>
<reference evidence="17 18" key="1">
    <citation type="submission" date="2020-03" db="EMBL/GenBank/DDBJ databases">
        <title>Genomic Encyclopedia of Type Strains, Phase IV (KMG-IV): sequencing the most valuable type-strain genomes for metagenomic binning, comparative biology and taxonomic classification.</title>
        <authorList>
            <person name="Goeker M."/>
        </authorList>
    </citation>
    <scope>NUCLEOTIDE SEQUENCE [LARGE SCALE GENOMIC DNA]</scope>
    <source>
        <strain evidence="17 18">DSM 101599</strain>
    </source>
</reference>
<keyword evidence="7 16" id="KW-0963">Cytoplasm</keyword>
<dbReference type="PANTHER" id="PTHR34265">
    <property type="entry name" value="TYPE III PANTOTHENATE KINASE"/>
    <property type="match status" value="1"/>
</dbReference>
<evidence type="ECO:0000256" key="5">
    <source>
        <dbReference type="ARBA" id="ARBA00011738"/>
    </source>
</evidence>
<comment type="function">
    <text evidence="16">Catalyzes the phosphorylation of pantothenate (Pan), the first step in CoA biosynthesis.</text>
</comment>
<feature type="binding site" evidence="16">
    <location>
        <position position="85"/>
    </location>
    <ligand>
        <name>substrate</name>
    </ligand>
</feature>
<evidence type="ECO:0000256" key="3">
    <source>
        <dbReference type="ARBA" id="ARBA00004496"/>
    </source>
</evidence>
<gene>
    <name evidence="16" type="primary">coaX</name>
    <name evidence="17" type="ORF">FHR24_001170</name>
</gene>
<dbReference type="GO" id="GO:0004594">
    <property type="term" value="F:pantothenate kinase activity"/>
    <property type="evidence" value="ECO:0007669"/>
    <property type="project" value="UniProtKB-EC"/>
</dbReference>
<keyword evidence="8 16" id="KW-0808">Transferase</keyword>
<feature type="active site" description="Proton acceptor" evidence="16">
    <location>
        <position position="94"/>
    </location>
</feature>
<dbReference type="Proteomes" id="UP000745859">
    <property type="component" value="Unassembled WGS sequence"/>
</dbReference>
<dbReference type="RefSeq" id="WP_167185281.1">
    <property type="nucleotide sequence ID" value="NZ_JAASQL010000001.1"/>
</dbReference>
<dbReference type="Pfam" id="PF03309">
    <property type="entry name" value="Pan_kinase"/>
    <property type="match status" value="1"/>
</dbReference>
<feature type="binding site" evidence="16">
    <location>
        <begin position="92"/>
        <end position="95"/>
    </location>
    <ligand>
        <name>substrate</name>
    </ligand>
</feature>
<dbReference type="PANTHER" id="PTHR34265:SF1">
    <property type="entry name" value="TYPE III PANTOTHENATE KINASE"/>
    <property type="match status" value="1"/>
</dbReference>
<keyword evidence="12 16" id="KW-0630">Potassium</keyword>
<dbReference type="EMBL" id="JAASQL010000001">
    <property type="protein sequence ID" value="NIJ44731.1"/>
    <property type="molecule type" value="Genomic_DNA"/>
</dbReference>
<feature type="binding site" evidence="16">
    <location>
        <position position="115"/>
    </location>
    <ligand>
        <name>K(+)</name>
        <dbReference type="ChEBI" id="CHEBI:29103"/>
    </ligand>
</feature>
<sequence length="247" mass="27696">MHLIIDEGNSLVKLAVFNKKQLLDFKQVSFELCETTLINWCKEYTFTAVIVSSVTDHVLDIFNTLPIKRKVVLSYKTAVPFKNLYKTPNTLGVDRIALMAAACVKYPKKKCLVIDVGTCITYDFINNKEEYIGGAISPGIEMRFKSMHAFTQKLPQLTLKEGVVVLEGTSTETCMYSGVLNGIVFEIAGMINSYEQKYGIVNIILTGGSAKFLYKQLKNSIFVNPNFLLEGLNEVLTYQSTDEAKQK</sequence>
<dbReference type="InterPro" id="IPR004619">
    <property type="entry name" value="Type_III_PanK"/>
</dbReference>
<evidence type="ECO:0000256" key="6">
    <source>
        <dbReference type="ARBA" id="ARBA00012102"/>
    </source>
</evidence>
<evidence type="ECO:0000256" key="10">
    <source>
        <dbReference type="ARBA" id="ARBA00022777"/>
    </source>
</evidence>
<feature type="binding site" evidence="16">
    <location>
        <begin position="6"/>
        <end position="13"/>
    </location>
    <ligand>
        <name>ATP</name>
        <dbReference type="ChEBI" id="CHEBI:30616"/>
    </ligand>
</feature>
<dbReference type="InterPro" id="IPR043129">
    <property type="entry name" value="ATPase_NBD"/>
</dbReference>
<comment type="cofactor">
    <cofactor evidence="2">
        <name>K(+)</name>
        <dbReference type="ChEBI" id="CHEBI:29103"/>
    </cofactor>
</comment>
<evidence type="ECO:0000256" key="8">
    <source>
        <dbReference type="ARBA" id="ARBA00022679"/>
    </source>
</evidence>
<evidence type="ECO:0000256" key="7">
    <source>
        <dbReference type="ARBA" id="ARBA00022490"/>
    </source>
</evidence>
<feature type="binding site" evidence="16">
    <location>
        <position position="118"/>
    </location>
    <ligand>
        <name>ATP</name>
        <dbReference type="ChEBI" id="CHEBI:30616"/>
    </ligand>
</feature>
<evidence type="ECO:0000256" key="2">
    <source>
        <dbReference type="ARBA" id="ARBA00001958"/>
    </source>
</evidence>
<evidence type="ECO:0000256" key="1">
    <source>
        <dbReference type="ARBA" id="ARBA00001206"/>
    </source>
</evidence>
<evidence type="ECO:0000256" key="12">
    <source>
        <dbReference type="ARBA" id="ARBA00022958"/>
    </source>
</evidence>
<evidence type="ECO:0000256" key="9">
    <source>
        <dbReference type="ARBA" id="ARBA00022741"/>
    </source>
</evidence>
<keyword evidence="9 16" id="KW-0547">Nucleotide-binding</keyword>
<dbReference type="Gene3D" id="3.30.420.40">
    <property type="match status" value="2"/>
</dbReference>
<evidence type="ECO:0000256" key="15">
    <source>
        <dbReference type="ARBA" id="ARBA00040883"/>
    </source>
</evidence>
<accession>A0ABX0UC51</accession>
<comment type="cofactor">
    <cofactor evidence="16">
        <name>NH4(+)</name>
        <dbReference type="ChEBI" id="CHEBI:28938"/>
    </cofactor>
    <cofactor evidence="16">
        <name>K(+)</name>
        <dbReference type="ChEBI" id="CHEBI:29103"/>
    </cofactor>
    <text evidence="16">A monovalent cation. Ammonium or potassium.</text>
</comment>
<keyword evidence="11 16" id="KW-0067">ATP-binding</keyword>
<dbReference type="NCBIfam" id="NF009853">
    <property type="entry name" value="PRK13320.1-5"/>
    <property type="match status" value="1"/>
</dbReference>
<evidence type="ECO:0000256" key="13">
    <source>
        <dbReference type="ARBA" id="ARBA00022993"/>
    </source>
</evidence>
<evidence type="ECO:0000256" key="14">
    <source>
        <dbReference type="ARBA" id="ARBA00038036"/>
    </source>
</evidence>